<keyword evidence="4" id="KW-0436">Ligase</keyword>
<evidence type="ECO:0000313" key="7">
    <source>
        <dbReference type="Proteomes" id="UP000094067"/>
    </source>
</evidence>
<feature type="transmembrane region" description="Helical" evidence="1">
    <location>
        <begin position="158"/>
        <end position="182"/>
    </location>
</feature>
<gene>
    <name evidence="4" type="primary">sucD</name>
    <name evidence="5" type="ORF">BEI59_31510</name>
    <name evidence="4" type="ORF">BEI61_00304</name>
    <name evidence="6" type="ORF">BEI63_20465</name>
</gene>
<dbReference type="EMBL" id="MCGH01000001">
    <property type="protein sequence ID" value="ODM08675.1"/>
    <property type="molecule type" value="Genomic_DNA"/>
</dbReference>
<keyword evidence="1" id="KW-0472">Membrane</keyword>
<dbReference type="GO" id="GO:0004775">
    <property type="term" value="F:succinate-CoA ligase (ADP-forming) activity"/>
    <property type="evidence" value="ECO:0007669"/>
    <property type="project" value="UniProtKB-EC"/>
</dbReference>
<dbReference type="EMBL" id="MEHA01000037">
    <property type="protein sequence ID" value="ODR42717.1"/>
    <property type="molecule type" value="Genomic_DNA"/>
</dbReference>
<dbReference type="SUPFAM" id="SSF52210">
    <property type="entry name" value="Succinyl-CoA synthetase domains"/>
    <property type="match status" value="2"/>
</dbReference>
<proteinExistence type="predicted"/>
<evidence type="ECO:0000313" key="9">
    <source>
        <dbReference type="Proteomes" id="UP000094869"/>
    </source>
</evidence>
<dbReference type="PANTHER" id="PTHR11117:SF24">
    <property type="entry name" value="PROTEIN FDRA"/>
    <property type="match status" value="1"/>
</dbReference>
<dbReference type="Gene3D" id="3.40.50.720">
    <property type="entry name" value="NAD(P)-binding Rossmann-like Domain"/>
    <property type="match status" value="1"/>
</dbReference>
<dbReference type="GO" id="GO:0009361">
    <property type="term" value="C:succinate-CoA ligase complex (ADP-forming)"/>
    <property type="evidence" value="ECO:0007669"/>
    <property type="project" value="TreeGrafter"/>
</dbReference>
<dbReference type="AlphaFoldDB" id="A0A1E3AIU9"/>
<evidence type="ECO:0000256" key="1">
    <source>
        <dbReference type="SAM" id="Phobius"/>
    </source>
</evidence>
<dbReference type="Proteomes" id="UP000094067">
    <property type="component" value="Unassembled WGS sequence"/>
</dbReference>
<dbReference type="GO" id="GO:0004776">
    <property type="term" value="F:succinate-CoA ligase (GDP-forming) activity"/>
    <property type="evidence" value="ECO:0007669"/>
    <property type="project" value="TreeGrafter"/>
</dbReference>
<evidence type="ECO:0000313" key="4">
    <source>
        <dbReference type="EMBL" id="ODM08675.1"/>
    </source>
</evidence>
<evidence type="ECO:0000259" key="2">
    <source>
        <dbReference type="Pfam" id="PF00549"/>
    </source>
</evidence>
<accession>A0A1E3AIU9</accession>
<dbReference type="InterPro" id="IPR005811">
    <property type="entry name" value="SUCC_ACL_C"/>
</dbReference>
<evidence type="ECO:0000313" key="8">
    <source>
        <dbReference type="Proteomes" id="UP000094271"/>
    </source>
</evidence>
<dbReference type="GO" id="GO:0005829">
    <property type="term" value="C:cytosol"/>
    <property type="evidence" value="ECO:0007669"/>
    <property type="project" value="TreeGrafter"/>
</dbReference>
<dbReference type="Proteomes" id="UP000094869">
    <property type="component" value="Unassembled WGS sequence"/>
</dbReference>
<reference evidence="4 7" key="1">
    <citation type="submission" date="2016-07" db="EMBL/GenBank/DDBJ databases">
        <title>Characterization of isolates of Eisenbergiella tayi derived from blood cultures, using whole genome sequencing.</title>
        <authorList>
            <person name="Burdz T."/>
            <person name="Wiebe D."/>
            <person name="Huynh C."/>
            <person name="Bernard K."/>
        </authorList>
    </citation>
    <scope>NUCLEOTIDE SEQUENCE [LARGE SCALE GENOMIC DNA]</scope>
    <source>
        <strain evidence="4 7">NML 110608</strain>
    </source>
</reference>
<feature type="domain" description="CoA-binding" evidence="3">
    <location>
        <begin position="184"/>
        <end position="277"/>
    </location>
</feature>
<dbReference type="RefSeq" id="WP_069151005.1">
    <property type="nucleotide sequence ID" value="NZ_DBFYTW010000257.1"/>
</dbReference>
<protein>
    <submittedName>
        <fullName evidence="4">Succinyl-CoA ligase [ADP-forming] subunit alpha</fullName>
        <ecNumber evidence="4">6.2.1.5</ecNumber>
    </submittedName>
</protein>
<dbReference type="InterPro" id="IPR003781">
    <property type="entry name" value="CoA-bd"/>
</dbReference>
<reference evidence="5 8" key="3">
    <citation type="submission" date="2016-08" db="EMBL/GenBank/DDBJ databases">
        <authorList>
            <person name="Seilhamer J.J."/>
        </authorList>
    </citation>
    <scope>NUCLEOTIDE SEQUENCE [LARGE SCALE GENOMIC DNA]</scope>
    <source>
        <strain evidence="5 8">NML150140-1</strain>
    </source>
</reference>
<evidence type="ECO:0000259" key="3">
    <source>
        <dbReference type="Pfam" id="PF02629"/>
    </source>
</evidence>
<dbReference type="PANTHER" id="PTHR11117">
    <property type="entry name" value="SUCCINYL-COA LIGASE SUBUNIT ALPHA"/>
    <property type="match status" value="1"/>
</dbReference>
<dbReference type="Proteomes" id="UP000094271">
    <property type="component" value="Unassembled WGS sequence"/>
</dbReference>
<sequence length="516" mass="56918">MKRIIVKKNRYVDSVTLMSVGDKILKLEGMENAEVQMGTWANQKLLTELGYQVPKGTGPDDLVMAVTGDSEEHLDAALSRIEDILEHRFEKEREHYNSLEEALTEEISYDLAQISVPGKYAFTEADKALEKGLHLFIFSDNVSLDEERRLKEKGKQKGLLVMGPDCGVAFVGGVCLGAGSIMQEGPVGIAAASGSGAQEVACLLEQCGLGISALIGTGGRDLYPEIGGIEMLQAMELLKQDENTQLIVLVSKLADREVMKKVLDIADNMEKPVVAVFLGSDPALFKGHKAIGAFSLEEAACKAANILRPGCSVPFHFSEEEIRRIVKQERNRYCAKQKYFRGLYCGGTFTEEGLLYYSNIPGITLYSNLDTDYARKLPDFHVSMGHTILDMGAEDFTREAPHPVFDPSLRIRRLKQELQDEETAVILLDFITGPGVAEDPITPFVKAITETDGGHHITYIANICGSMQDPQDIRTKKKMLEEAGVIVTSCSYESARLAGALMKELEEHRNEKMESN</sequence>
<comment type="caution">
    <text evidence="4">The sequence shown here is derived from an EMBL/GenBank/DDBJ whole genome shotgun (WGS) entry which is preliminary data.</text>
</comment>
<dbReference type="EMBL" id="MEHD01000032">
    <property type="protein sequence ID" value="ODR51575.1"/>
    <property type="molecule type" value="Genomic_DNA"/>
</dbReference>
<dbReference type="Pfam" id="PF00549">
    <property type="entry name" value="Ligase_CoA"/>
    <property type="match status" value="1"/>
</dbReference>
<dbReference type="OrthoDB" id="6193532at2"/>
<dbReference type="Gene3D" id="3.40.50.261">
    <property type="entry name" value="Succinyl-CoA synthetase domains"/>
    <property type="match status" value="2"/>
</dbReference>
<name>A0A1E3AIU9_9FIRM</name>
<evidence type="ECO:0000313" key="5">
    <source>
        <dbReference type="EMBL" id="ODR42717.1"/>
    </source>
</evidence>
<dbReference type="InterPro" id="IPR016102">
    <property type="entry name" value="Succinyl-CoA_synth-like"/>
</dbReference>
<keyword evidence="1" id="KW-0812">Transmembrane</keyword>
<dbReference type="Pfam" id="PF02629">
    <property type="entry name" value="CoA_binding"/>
    <property type="match status" value="1"/>
</dbReference>
<reference evidence="6 9" key="2">
    <citation type="submission" date="2016-08" db="EMBL/GenBank/DDBJ databases">
        <title>Characterization of Isolates of Eisenbergiella tayi Derived from Blood Cultures, Using Whole Genome Sequencing.</title>
        <authorList>
            <person name="Bernier A.-M."/>
            <person name="Burdz T."/>
            <person name="Wiebe D."/>
            <person name="Bernard K."/>
        </authorList>
    </citation>
    <scope>NUCLEOTIDE SEQUENCE [LARGE SCALE GENOMIC DNA]</scope>
    <source>
        <strain evidence="6 9">NML120146</strain>
    </source>
</reference>
<keyword evidence="1" id="KW-1133">Transmembrane helix</keyword>
<dbReference type="GO" id="GO:0006099">
    <property type="term" value="P:tricarboxylic acid cycle"/>
    <property type="evidence" value="ECO:0007669"/>
    <property type="project" value="TreeGrafter"/>
</dbReference>
<keyword evidence="9" id="KW-1185">Reference proteome</keyword>
<organism evidence="4 7">
    <name type="scientific">Eisenbergiella tayi</name>
    <dbReference type="NCBI Taxonomy" id="1432052"/>
    <lineage>
        <taxon>Bacteria</taxon>
        <taxon>Bacillati</taxon>
        <taxon>Bacillota</taxon>
        <taxon>Clostridia</taxon>
        <taxon>Lachnospirales</taxon>
        <taxon>Lachnospiraceae</taxon>
        <taxon>Eisenbergiella</taxon>
    </lineage>
</organism>
<feature type="domain" description="ATP-citrate synthase/succinyl-CoA ligase C-terminal" evidence="2">
    <location>
        <begin position="343"/>
        <end position="500"/>
    </location>
</feature>
<dbReference type="EC" id="6.2.1.5" evidence="4"/>
<evidence type="ECO:0000313" key="6">
    <source>
        <dbReference type="EMBL" id="ODR51575.1"/>
    </source>
</evidence>